<dbReference type="InterPro" id="IPR013325">
    <property type="entry name" value="RNA_pol_sigma_r2"/>
</dbReference>
<keyword evidence="3" id="KW-0731">Sigma factor</keyword>
<dbReference type="GO" id="GO:0016987">
    <property type="term" value="F:sigma factor activity"/>
    <property type="evidence" value="ECO:0007669"/>
    <property type="project" value="UniProtKB-KW"/>
</dbReference>
<dbReference type="InterPro" id="IPR007627">
    <property type="entry name" value="RNA_pol_sigma70_r2"/>
</dbReference>
<dbReference type="Gene3D" id="1.10.1740.10">
    <property type="match status" value="1"/>
</dbReference>
<evidence type="ECO:0000313" key="8">
    <source>
        <dbReference type="Proteomes" id="UP001174909"/>
    </source>
</evidence>
<dbReference type="PANTHER" id="PTHR43133:SF51">
    <property type="entry name" value="RNA POLYMERASE SIGMA FACTOR"/>
    <property type="match status" value="1"/>
</dbReference>
<evidence type="ECO:0000256" key="4">
    <source>
        <dbReference type="ARBA" id="ARBA00023163"/>
    </source>
</evidence>
<evidence type="ECO:0000259" key="6">
    <source>
        <dbReference type="Pfam" id="PF08281"/>
    </source>
</evidence>
<keyword evidence="8" id="KW-1185">Reference proteome</keyword>
<feature type="domain" description="RNA polymerase sigma-70 region 2" evidence="5">
    <location>
        <begin position="1"/>
        <end position="61"/>
    </location>
</feature>
<dbReference type="PANTHER" id="PTHR43133">
    <property type="entry name" value="RNA POLYMERASE ECF-TYPE SIGMA FACTO"/>
    <property type="match status" value="1"/>
</dbReference>
<gene>
    <name evidence="7" type="ORF">GBAR_LOCUS14439</name>
</gene>
<organism evidence="7 8">
    <name type="scientific">Geodia barretti</name>
    <name type="common">Barrett's horny sponge</name>
    <dbReference type="NCBI Taxonomy" id="519541"/>
    <lineage>
        <taxon>Eukaryota</taxon>
        <taxon>Metazoa</taxon>
        <taxon>Porifera</taxon>
        <taxon>Demospongiae</taxon>
        <taxon>Heteroscleromorpha</taxon>
        <taxon>Tetractinellida</taxon>
        <taxon>Astrophorina</taxon>
        <taxon>Geodiidae</taxon>
        <taxon>Geodia</taxon>
    </lineage>
</organism>
<dbReference type="EMBL" id="CASHTH010002105">
    <property type="protein sequence ID" value="CAI8024924.1"/>
    <property type="molecule type" value="Genomic_DNA"/>
</dbReference>
<dbReference type="Proteomes" id="UP001174909">
    <property type="component" value="Unassembled WGS sequence"/>
</dbReference>
<proteinExistence type="inferred from homology"/>
<sequence>MVYRLAVQITKNHADADDVMQETFIKVYRSIHTFRRDAAFETWLYRIAVNEALNFVGRRERQRETTIERTPEAEYEVSTRYRAQLANDPHAQAEKAELRQYVTEAVNSLPLKHRTVVILHEFEGLTHAEIASILNCSEGTVRSRLHYARKKLRTLLKPYMEASAI</sequence>
<name>A0AA35WLL7_GEOBA</name>
<dbReference type="AlphaFoldDB" id="A0AA35WLL7"/>
<dbReference type="Pfam" id="PF08281">
    <property type="entry name" value="Sigma70_r4_2"/>
    <property type="match status" value="1"/>
</dbReference>
<dbReference type="Gene3D" id="1.10.10.10">
    <property type="entry name" value="Winged helix-like DNA-binding domain superfamily/Winged helix DNA-binding domain"/>
    <property type="match status" value="1"/>
</dbReference>
<protein>
    <submittedName>
        <fullName evidence="7">ECF RNA polymerase sigma-E factor</fullName>
    </submittedName>
</protein>
<feature type="domain" description="RNA polymerase sigma factor 70 region 4 type 2" evidence="6">
    <location>
        <begin position="100"/>
        <end position="152"/>
    </location>
</feature>
<dbReference type="SUPFAM" id="SSF88946">
    <property type="entry name" value="Sigma2 domain of RNA polymerase sigma factors"/>
    <property type="match status" value="1"/>
</dbReference>
<comment type="similarity">
    <text evidence="1">Belongs to the sigma-70 factor family. ECF subfamily.</text>
</comment>
<evidence type="ECO:0000256" key="1">
    <source>
        <dbReference type="ARBA" id="ARBA00010641"/>
    </source>
</evidence>
<evidence type="ECO:0000259" key="5">
    <source>
        <dbReference type="Pfam" id="PF04542"/>
    </source>
</evidence>
<dbReference type="SUPFAM" id="SSF88659">
    <property type="entry name" value="Sigma3 and sigma4 domains of RNA polymerase sigma factors"/>
    <property type="match status" value="1"/>
</dbReference>
<evidence type="ECO:0000256" key="2">
    <source>
        <dbReference type="ARBA" id="ARBA00023015"/>
    </source>
</evidence>
<dbReference type="GO" id="GO:0003677">
    <property type="term" value="F:DNA binding"/>
    <property type="evidence" value="ECO:0007669"/>
    <property type="project" value="InterPro"/>
</dbReference>
<dbReference type="Pfam" id="PF04542">
    <property type="entry name" value="Sigma70_r2"/>
    <property type="match status" value="1"/>
</dbReference>
<dbReference type="InterPro" id="IPR039425">
    <property type="entry name" value="RNA_pol_sigma-70-like"/>
</dbReference>
<reference evidence="7" key="1">
    <citation type="submission" date="2023-03" db="EMBL/GenBank/DDBJ databases">
        <authorList>
            <person name="Steffen K."/>
            <person name="Cardenas P."/>
        </authorList>
    </citation>
    <scope>NUCLEOTIDE SEQUENCE</scope>
</reference>
<evidence type="ECO:0000313" key="7">
    <source>
        <dbReference type="EMBL" id="CAI8024924.1"/>
    </source>
</evidence>
<dbReference type="InterPro" id="IPR013324">
    <property type="entry name" value="RNA_pol_sigma_r3/r4-like"/>
</dbReference>
<comment type="caution">
    <text evidence="7">The sequence shown here is derived from an EMBL/GenBank/DDBJ whole genome shotgun (WGS) entry which is preliminary data.</text>
</comment>
<dbReference type="InterPro" id="IPR013249">
    <property type="entry name" value="RNA_pol_sigma70_r4_t2"/>
</dbReference>
<dbReference type="CDD" id="cd06171">
    <property type="entry name" value="Sigma70_r4"/>
    <property type="match status" value="1"/>
</dbReference>
<evidence type="ECO:0000256" key="3">
    <source>
        <dbReference type="ARBA" id="ARBA00023082"/>
    </source>
</evidence>
<accession>A0AA35WLL7</accession>
<keyword evidence="2" id="KW-0805">Transcription regulation</keyword>
<dbReference type="InterPro" id="IPR036388">
    <property type="entry name" value="WH-like_DNA-bd_sf"/>
</dbReference>
<dbReference type="InterPro" id="IPR014284">
    <property type="entry name" value="RNA_pol_sigma-70_dom"/>
</dbReference>
<keyword evidence="4" id="KW-0804">Transcription</keyword>
<dbReference type="NCBIfam" id="TIGR02937">
    <property type="entry name" value="sigma70-ECF"/>
    <property type="match status" value="1"/>
</dbReference>
<dbReference type="GO" id="GO:0006352">
    <property type="term" value="P:DNA-templated transcription initiation"/>
    <property type="evidence" value="ECO:0007669"/>
    <property type="project" value="InterPro"/>
</dbReference>